<keyword evidence="3" id="KW-1185">Reference proteome</keyword>
<dbReference type="PANTHER" id="PTHR13136">
    <property type="entry name" value="TESTIS DEVELOPMENT PROTEIN PRTD"/>
    <property type="match status" value="1"/>
</dbReference>
<accession>A0AAW1NYC6</accession>
<dbReference type="InterPro" id="IPR026555">
    <property type="entry name" value="NSL3/Tex30"/>
</dbReference>
<dbReference type="AlphaFoldDB" id="A0AAW1NYC6"/>
<dbReference type="EMBL" id="JALJOQ010000064">
    <property type="protein sequence ID" value="KAK9802989.1"/>
    <property type="molecule type" value="Genomic_DNA"/>
</dbReference>
<evidence type="ECO:0000313" key="2">
    <source>
        <dbReference type="EMBL" id="KAK9802989.1"/>
    </source>
</evidence>
<evidence type="ECO:0000259" key="1">
    <source>
        <dbReference type="Pfam" id="PF20408"/>
    </source>
</evidence>
<reference evidence="2 3" key="1">
    <citation type="journal article" date="2024" name="Nat. Commun.">
        <title>Phylogenomics reveals the evolutionary origins of lichenization in chlorophyte algae.</title>
        <authorList>
            <person name="Puginier C."/>
            <person name="Libourel C."/>
            <person name="Otte J."/>
            <person name="Skaloud P."/>
            <person name="Haon M."/>
            <person name="Grisel S."/>
            <person name="Petersen M."/>
            <person name="Berrin J.G."/>
            <person name="Delaux P.M."/>
            <person name="Dal Grande F."/>
            <person name="Keller J."/>
        </authorList>
    </citation>
    <scope>NUCLEOTIDE SEQUENCE [LARGE SCALE GENOMIC DNA]</scope>
    <source>
        <strain evidence="2 3">SAG 2036</strain>
    </source>
</reference>
<evidence type="ECO:0000313" key="3">
    <source>
        <dbReference type="Proteomes" id="UP001465755"/>
    </source>
</evidence>
<comment type="caution">
    <text evidence="2">The sequence shown here is derived from an EMBL/GenBank/DDBJ whole genome shotgun (WGS) entry which is preliminary data.</text>
</comment>
<protein>
    <recommendedName>
        <fullName evidence="1">KANL3/Tex30 alpha/beta hydrolase-like domain-containing protein</fullName>
    </recommendedName>
</protein>
<gene>
    <name evidence="2" type="ORF">WJX73_004816</name>
</gene>
<dbReference type="InterPro" id="IPR046879">
    <property type="entry name" value="KANL3/Tex30_Abhydrolase"/>
</dbReference>
<dbReference type="PANTHER" id="PTHR13136:SF11">
    <property type="entry name" value="TESTIS-EXPRESSED PROTEIN 30"/>
    <property type="match status" value="1"/>
</dbReference>
<sequence>MAPSSVPLEGKAPVAISVSGDCSTSVPLAVLLTHGAGGDMNSGNLPAYAGAFSKSGIPCVRMNHPRNIPGGQKAMQAVMNFKGKGFPVTQNWVLSGQSMGCRIAAEVAHAEASTVKGLLFFSYPLHPPGKLDQLRDVPLQRLKQPILFVRGTRDTFSEAEQFEALLPTIPSDSVKVHTVEG</sequence>
<dbReference type="Pfam" id="PF20408">
    <property type="entry name" value="Abhydrolase_11"/>
    <property type="match status" value="1"/>
</dbReference>
<dbReference type="SUPFAM" id="SSF53474">
    <property type="entry name" value="alpha/beta-Hydrolases"/>
    <property type="match status" value="1"/>
</dbReference>
<feature type="domain" description="KANL3/Tex30 alpha/beta hydrolase-like" evidence="1">
    <location>
        <begin position="29"/>
        <end position="180"/>
    </location>
</feature>
<proteinExistence type="predicted"/>
<dbReference type="InterPro" id="IPR029058">
    <property type="entry name" value="AB_hydrolase_fold"/>
</dbReference>
<dbReference type="Proteomes" id="UP001465755">
    <property type="component" value="Unassembled WGS sequence"/>
</dbReference>
<organism evidence="2 3">
    <name type="scientific">Symbiochloris irregularis</name>
    <dbReference type="NCBI Taxonomy" id="706552"/>
    <lineage>
        <taxon>Eukaryota</taxon>
        <taxon>Viridiplantae</taxon>
        <taxon>Chlorophyta</taxon>
        <taxon>core chlorophytes</taxon>
        <taxon>Trebouxiophyceae</taxon>
        <taxon>Trebouxiales</taxon>
        <taxon>Trebouxiaceae</taxon>
        <taxon>Symbiochloris</taxon>
    </lineage>
</organism>
<name>A0AAW1NYC6_9CHLO</name>
<dbReference type="Gene3D" id="3.40.50.1820">
    <property type="entry name" value="alpha/beta hydrolase"/>
    <property type="match status" value="1"/>
</dbReference>